<dbReference type="AlphaFoldDB" id="A0A135I530"/>
<evidence type="ECO:0000313" key="2">
    <source>
        <dbReference type="Proteomes" id="UP000070529"/>
    </source>
</evidence>
<dbReference type="Proteomes" id="UP000070529">
    <property type="component" value="Unassembled WGS sequence"/>
</dbReference>
<accession>A0A135I530</accession>
<evidence type="ECO:0008006" key="3">
    <source>
        <dbReference type="Google" id="ProtNLM"/>
    </source>
</evidence>
<name>A0A135I530_9GAMM</name>
<gene>
    <name evidence="1" type="ORF">ATN88_07565</name>
</gene>
<reference evidence="1 2" key="1">
    <citation type="submission" date="2015-11" db="EMBL/GenBank/DDBJ databases">
        <title>Genomic Taxonomy of the Vibrionaceae.</title>
        <authorList>
            <person name="Gomez-Gil B."/>
            <person name="Enciso-Ibarra J."/>
        </authorList>
    </citation>
    <scope>NUCLEOTIDE SEQUENCE [LARGE SCALE GENOMIC DNA]</scope>
    <source>
        <strain evidence="1 2">CAIM 912</strain>
    </source>
</reference>
<dbReference type="Gene3D" id="3.40.50.970">
    <property type="match status" value="1"/>
</dbReference>
<protein>
    <recommendedName>
        <fullName evidence="3">Pyruvate flavodoxin/ferredoxin oxidoreductase pyrimidine binding domain-containing protein</fullName>
    </recommendedName>
</protein>
<dbReference type="EMBL" id="LNTY01000050">
    <property type="protein sequence ID" value="KXF80535.1"/>
    <property type="molecule type" value="Genomic_DNA"/>
</dbReference>
<dbReference type="STRING" id="294935.ATN88_07565"/>
<proteinExistence type="predicted"/>
<evidence type="ECO:0000313" key="1">
    <source>
        <dbReference type="EMBL" id="KXF80535.1"/>
    </source>
</evidence>
<keyword evidence="2" id="KW-1185">Reference proteome</keyword>
<sequence length="133" mass="14013">MKTVPKLISGAERVANALHCARTVCARAYPGTPATAIFESFRSMASEVLDVEWAINEKVALEEAGASAMLGLRSVCVMKHYGLNVCADFLAAIALTDYLPGGLLILVGDDPSGTPLEASRTLATMVHCLGFLS</sequence>
<dbReference type="InterPro" id="IPR029061">
    <property type="entry name" value="THDP-binding"/>
</dbReference>
<dbReference type="SUPFAM" id="SSF52518">
    <property type="entry name" value="Thiamin diphosphate-binding fold (THDP-binding)"/>
    <property type="match status" value="1"/>
</dbReference>
<organism evidence="1 2">
    <name type="scientific">Enterovibrio coralii</name>
    <dbReference type="NCBI Taxonomy" id="294935"/>
    <lineage>
        <taxon>Bacteria</taxon>
        <taxon>Pseudomonadati</taxon>
        <taxon>Pseudomonadota</taxon>
        <taxon>Gammaproteobacteria</taxon>
        <taxon>Vibrionales</taxon>
        <taxon>Vibrionaceae</taxon>
        <taxon>Enterovibrio</taxon>
    </lineage>
</organism>
<comment type="caution">
    <text evidence="1">The sequence shown here is derived from an EMBL/GenBank/DDBJ whole genome shotgun (WGS) entry which is preliminary data.</text>
</comment>